<organism evidence="2 3">
    <name type="scientific">Chryseobacterium viscerum</name>
    <dbReference type="NCBI Taxonomy" id="1037377"/>
    <lineage>
        <taxon>Bacteria</taxon>
        <taxon>Pseudomonadati</taxon>
        <taxon>Bacteroidota</taxon>
        <taxon>Flavobacteriia</taxon>
        <taxon>Flavobacteriales</taxon>
        <taxon>Weeksellaceae</taxon>
        <taxon>Chryseobacterium group</taxon>
        <taxon>Chryseobacterium</taxon>
    </lineage>
</organism>
<dbReference type="GO" id="GO:0016829">
    <property type="term" value="F:lyase activity"/>
    <property type="evidence" value="ECO:0007669"/>
    <property type="project" value="UniProtKB-KW"/>
</dbReference>
<feature type="domain" description="Alginate lyase 2" evidence="1">
    <location>
        <begin position="54"/>
        <end position="258"/>
    </location>
</feature>
<dbReference type="Gene3D" id="2.60.120.200">
    <property type="match status" value="1"/>
</dbReference>
<name>A0A5N4BWG1_9FLAO</name>
<sequence length="259" mass="29877">MKEKHLNSYRLFRYNLLCMKNSSKTMVKYMLFLLCPVFFPAQKSSYAKVPQNQFDLRGFDLQLPLPKNNSIVIIKGPDVSNFSSENFYYFPQDKSIRFFCSSDGQATKGSHYPRTELRQIKEWHFENKHSLQVKMSVWQQPSSGKIIIGQIHGSSKGTEAVKLWWNNGEIQAGFKKEVNGKEERVTLLKNIPLGQIFEYNIQQDGLNVQVKINQKNTTFTLGDSWKSESVYFKAGNYLQDNKTPVTSGTVAIYQIKMSQ</sequence>
<keyword evidence="3" id="KW-1185">Reference proteome</keyword>
<proteinExistence type="predicted"/>
<protein>
    <submittedName>
        <fullName evidence="2">Polysaccharide lyase family 7 protein</fullName>
    </submittedName>
</protein>
<keyword evidence="2" id="KW-0456">Lyase</keyword>
<dbReference type="InterPro" id="IPR014895">
    <property type="entry name" value="Alginate_lyase_2"/>
</dbReference>
<evidence type="ECO:0000313" key="2">
    <source>
        <dbReference type="EMBL" id="KAB1232779.1"/>
    </source>
</evidence>
<reference evidence="2 3" key="1">
    <citation type="journal article" date="2019" name="Stand. Genomic Sci.">
        <title>Draft Whole-Genome Sequence of a Novel Chryseobacterium viscerum Strain Isolated from Fresh Water at Dripping Springs, New Mexico.</title>
        <authorList>
            <person name="Kyndt J.A."/>
            <person name="Moore T.C."/>
        </authorList>
    </citation>
    <scope>NUCLEOTIDE SEQUENCE [LARGE SCALE GENOMIC DNA]</scope>
    <source>
        <strain evidence="2 3">DPS</strain>
    </source>
</reference>
<dbReference type="Proteomes" id="UP000326384">
    <property type="component" value="Unassembled WGS sequence"/>
</dbReference>
<gene>
    <name evidence="2" type="ORF">F8D52_03185</name>
</gene>
<evidence type="ECO:0000259" key="1">
    <source>
        <dbReference type="Pfam" id="PF08787"/>
    </source>
</evidence>
<dbReference type="Pfam" id="PF08787">
    <property type="entry name" value="Alginate_lyase2"/>
    <property type="match status" value="1"/>
</dbReference>
<dbReference type="InterPro" id="IPR013320">
    <property type="entry name" value="ConA-like_dom_sf"/>
</dbReference>
<comment type="caution">
    <text evidence="2">The sequence shown here is derived from an EMBL/GenBank/DDBJ whole genome shotgun (WGS) entry which is preliminary data.</text>
</comment>
<dbReference type="SUPFAM" id="SSF49899">
    <property type="entry name" value="Concanavalin A-like lectins/glucanases"/>
    <property type="match status" value="1"/>
</dbReference>
<dbReference type="EMBL" id="VTPV01000001">
    <property type="protein sequence ID" value="KAB1232779.1"/>
    <property type="molecule type" value="Genomic_DNA"/>
</dbReference>
<accession>A0A5N4BWG1</accession>
<evidence type="ECO:0000313" key="3">
    <source>
        <dbReference type="Proteomes" id="UP000326384"/>
    </source>
</evidence>